<sequence length="113" mass="12938">SICIIMSSLIFPLRSFLNGSTMTCLNIEGRCCQQPERSRKQKPGLSMIKLVGTCYMRNESSYVHVTPQARLDISLLDNNTHMETSHFVIRVIFVLQWLLNTVIFQKLYASVVI</sequence>
<name>A0A8C1SVI3_CYPCA</name>
<evidence type="ECO:0000313" key="3">
    <source>
        <dbReference type="Proteomes" id="UP000694700"/>
    </source>
</evidence>
<keyword evidence="1" id="KW-0732">Signal</keyword>
<accession>A0A8C1SVI3</accession>
<organism evidence="2 3">
    <name type="scientific">Cyprinus carpio</name>
    <name type="common">Common carp</name>
    <dbReference type="NCBI Taxonomy" id="7962"/>
    <lineage>
        <taxon>Eukaryota</taxon>
        <taxon>Metazoa</taxon>
        <taxon>Chordata</taxon>
        <taxon>Craniata</taxon>
        <taxon>Vertebrata</taxon>
        <taxon>Euteleostomi</taxon>
        <taxon>Actinopterygii</taxon>
        <taxon>Neopterygii</taxon>
        <taxon>Teleostei</taxon>
        <taxon>Ostariophysi</taxon>
        <taxon>Cypriniformes</taxon>
        <taxon>Cyprinidae</taxon>
        <taxon>Cyprininae</taxon>
        <taxon>Cyprinus</taxon>
    </lineage>
</organism>
<dbReference type="AlphaFoldDB" id="A0A8C1SVI3"/>
<evidence type="ECO:0000256" key="1">
    <source>
        <dbReference type="SAM" id="SignalP"/>
    </source>
</evidence>
<reference evidence="2" key="1">
    <citation type="submission" date="2025-08" db="UniProtKB">
        <authorList>
            <consortium name="Ensembl"/>
        </authorList>
    </citation>
    <scope>IDENTIFICATION</scope>
</reference>
<dbReference type="Proteomes" id="UP000694700">
    <property type="component" value="Unplaced"/>
</dbReference>
<protein>
    <submittedName>
        <fullName evidence="2">Uncharacterized protein</fullName>
    </submittedName>
</protein>
<proteinExistence type="predicted"/>
<dbReference type="Ensembl" id="ENSCCRT00015014167.1">
    <property type="protein sequence ID" value="ENSCCRP00015013682.1"/>
    <property type="gene ID" value="ENSCCRG00015006207.1"/>
</dbReference>
<feature type="signal peptide" evidence="1">
    <location>
        <begin position="1"/>
        <end position="15"/>
    </location>
</feature>
<feature type="chain" id="PRO_5034207000" evidence="1">
    <location>
        <begin position="16"/>
        <end position="113"/>
    </location>
</feature>
<evidence type="ECO:0000313" key="2">
    <source>
        <dbReference type="Ensembl" id="ENSCCRP00015013682.1"/>
    </source>
</evidence>